<dbReference type="Proteomes" id="UP000193144">
    <property type="component" value="Unassembled WGS sequence"/>
</dbReference>
<evidence type="ECO:0000313" key="2">
    <source>
        <dbReference type="Proteomes" id="UP000193144"/>
    </source>
</evidence>
<accession>A0A1Y1ZAN1</accession>
<dbReference type="Gene3D" id="3.30.710.10">
    <property type="entry name" value="Potassium Channel Kv1.1, Chain A"/>
    <property type="match status" value="1"/>
</dbReference>
<name>A0A1Y1ZAN1_9PLEO</name>
<dbReference type="STRING" id="1231657.A0A1Y1ZAN1"/>
<dbReference type="AlphaFoldDB" id="A0A1Y1ZAN1"/>
<keyword evidence="2" id="KW-1185">Reference proteome</keyword>
<dbReference type="InterPro" id="IPR011333">
    <property type="entry name" value="SKP1/BTB/POZ_sf"/>
</dbReference>
<comment type="caution">
    <text evidence="1">The sequence shown here is derived from an EMBL/GenBank/DDBJ whole genome shotgun (WGS) entry which is preliminary data.</text>
</comment>
<reference evidence="1 2" key="1">
    <citation type="submission" date="2016-07" db="EMBL/GenBank/DDBJ databases">
        <title>Pervasive Adenine N6-methylation of Active Genes in Fungi.</title>
        <authorList>
            <consortium name="DOE Joint Genome Institute"/>
            <person name="Mondo S.J."/>
            <person name="Dannebaum R.O."/>
            <person name="Kuo R.C."/>
            <person name="Labutti K."/>
            <person name="Haridas S."/>
            <person name="Kuo A."/>
            <person name="Salamov A."/>
            <person name="Ahrendt S.R."/>
            <person name="Lipzen A."/>
            <person name="Sullivan W."/>
            <person name="Andreopoulos W.B."/>
            <person name="Clum A."/>
            <person name="Lindquist E."/>
            <person name="Daum C."/>
            <person name="Ramamoorthy G.K."/>
            <person name="Gryganskyi A."/>
            <person name="Culley D."/>
            <person name="Magnuson J.K."/>
            <person name="James T.Y."/>
            <person name="O'Malley M.A."/>
            <person name="Stajich J.E."/>
            <person name="Spatafora J.W."/>
            <person name="Visel A."/>
            <person name="Grigoriev I.V."/>
        </authorList>
    </citation>
    <scope>NUCLEOTIDE SEQUENCE [LARGE SCALE GENOMIC DNA]</scope>
    <source>
        <strain evidence="1 2">CBS 115471</strain>
    </source>
</reference>
<sequence length="246" mass="27250">MATPHASSAGARPRVVLAKRGDVLLKLGNANDETTSELVVSSNTLSMASPVFDAMFNSGFAEGQNLSSASPRAISLPEDDPFYMTILCNILHFKTSAVPVRLESIQLINFTVLCDKYDCVEAVQTSCRIWIADLTHNADIWNLERLLFSTYLLDLPKEFSLVTRIIIQETADPMSAGGPLPGRDLLPLVIIDRIQQDRKARLSQIIAFLTPQSVQGKVNRVFSRKDYESYFSVTSCHVSRKEVGEL</sequence>
<protein>
    <recommendedName>
        <fullName evidence="3">BTB domain-containing protein</fullName>
    </recommendedName>
</protein>
<dbReference type="EMBL" id="MCFA01000111">
    <property type="protein sequence ID" value="ORY07154.1"/>
    <property type="molecule type" value="Genomic_DNA"/>
</dbReference>
<dbReference type="OrthoDB" id="5275938at2759"/>
<evidence type="ECO:0008006" key="3">
    <source>
        <dbReference type="Google" id="ProtNLM"/>
    </source>
</evidence>
<gene>
    <name evidence="1" type="ORF">BCR34DRAFT_603984</name>
</gene>
<evidence type="ECO:0000313" key="1">
    <source>
        <dbReference type="EMBL" id="ORY07154.1"/>
    </source>
</evidence>
<organism evidence="1 2">
    <name type="scientific">Clohesyomyces aquaticus</name>
    <dbReference type="NCBI Taxonomy" id="1231657"/>
    <lineage>
        <taxon>Eukaryota</taxon>
        <taxon>Fungi</taxon>
        <taxon>Dikarya</taxon>
        <taxon>Ascomycota</taxon>
        <taxon>Pezizomycotina</taxon>
        <taxon>Dothideomycetes</taxon>
        <taxon>Pleosporomycetidae</taxon>
        <taxon>Pleosporales</taxon>
        <taxon>Lindgomycetaceae</taxon>
        <taxon>Clohesyomyces</taxon>
    </lineage>
</organism>
<proteinExistence type="predicted"/>